<dbReference type="EMBL" id="JASBWR010000120">
    <property type="protein sequence ID" value="KAJ9093649.1"/>
    <property type="molecule type" value="Genomic_DNA"/>
</dbReference>
<comment type="caution">
    <text evidence="1">The sequence shown here is derived from an EMBL/GenBank/DDBJ whole genome shotgun (WGS) entry which is preliminary data.</text>
</comment>
<accession>A0ACC2V389</accession>
<name>A0ACC2V389_9TREE</name>
<reference evidence="1" key="1">
    <citation type="submission" date="2023-04" db="EMBL/GenBank/DDBJ databases">
        <title>Draft Genome sequencing of Naganishia species isolated from polar environments using Oxford Nanopore Technology.</title>
        <authorList>
            <person name="Leo P."/>
            <person name="Venkateswaran K."/>
        </authorList>
    </citation>
    <scope>NUCLEOTIDE SEQUENCE</scope>
    <source>
        <strain evidence="1">MNA-CCFEE 5261</strain>
    </source>
</reference>
<organism evidence="1 2">
    <name type="scientific">Naganishia cerealis</name>
    <dbReference type="NCBI Taxonomy" id="610337"/>
    <lineage>
        <taxon>Eukaryota</taxon>
        <taxon>Fungi</taxon>
        <taxon>Dikarya</taxon>
        <taxon>Basidiomycota</taxon>
        <taxon>Agaricomycotina</taxon>
        <taxon>Tremellomycetes</taxon>
        <taxon>Filobasidiales</taxon>
        <taxon>Filobasidiaceae</taxon>
        <taxon>Naganishia</taxon>
    </lineage>
</organism>
<evidence type="ECO:0000313" key="1">
    <source>
        <dbReference type="EMBL" id="KAJ9093649.1"/>
    </source>
</evidence>
<evidence type="ECO:0000313" key="2">
    <source>
        <dbReference type="Proteomes" id="UP001241377"/>
    </source>
</evidence>
<protein>
    <submittedName>
        <fullName evidence="1">Uncharacterized protein</fullName>
    </submittedName>
</protein>
<sequence>MPPAPVEALETGTKLPVGNTWLFPEREFLKSSPSRKQLTIAQDLKTRESIHDFVIRLGTALRVDGPTILAATIYINRFYVRMPITTSKYFVACAAMSISCKLNDTYRAPDKIAMAGCTIKNPHKVIDEQSTVFWHWRDQLLFREELILKNLNFELNLDLPYDLRRPLEEYDHSEDGHEVFFEKLPEIIRNAISSVEILSSLPITVAYDMPTILAAALVLTICDAEARFPDLSYPLGYLQKCLQIDLDWCYNCYLYILKLLDLGKSSDPKLASNRNADKKVKRLSKEQFYKYK</sequence>
<keyword evidence="2" id="KW-1185">Reference proteome</keyword>
<proteinExistence type="predicted"/>
<gene>
    <name evidence="1" type="ORF">QFC19_008237</name>
</gene>
<dbReference type="Proteomes" id="UP001241377">
    <property type="component" value="Unassembled WGS sequence"/>
</dbReference>